<dbReference type="Proteomes" id="UP000274504">
    <property type="component" value="Unassembled WGS sequence"/>
</dbReference>
<sequence>MTEEKELAEETKQPVLITETTDVSFKGKENHQSEMSEQRARYGGFGFSKRQEYLFVGILIFLCVTVSFLTQFLLKILHRTD</sequence>
<protein>
    <submittedName>
        <fullName evidence="4">DUF4044 domain-containing protein</fullName>
    </submittedName>
</protein>
<evidence type="ECO:0000313" key="2">
    <source>
        <dbReference type="EMBL" id="VDL62778.1"/>
    </source>
</evidence>
<dbReference type="EMBL" id="UYSG01011543">
    <property type="protein sequence ID" value="VDL62778.1"/>
    <property type="molecule type" value="Genomic_DNA"/>
</dbReference>
<name>A0A0R3SWS4_HYMDI</name>
<organism evidence="4">
    <name type="scientific">Hymenolepis diminuta</name>
    <name type="common">Rat tapeworm</name>
    <dbReference type="NCBI Taxonomy" id="6216"/>
    <lineage>
        <taxon>Eukaryota</taxon>
        <taxon>Metazoa</taxon>
        <taxon>Spiralia</taxon>
        <taxon>Lophotrochozoa</taxon>
        <taxon>Platyhelminthes</taxon>
        <taxon>Cestoda</taxon>
        <taxon>Eucestoda</taxon>
        <taxon>Cyclophyllidea</taxon>
        <taxon>Hymenolepididae</taxon>
        <taxon>Hymenolepis</taxon>
    </lineage>
</organism>
<keyword evidence="1" id="KW-0472">Membrane</keyword>
<reference evidence="2 3" key="2">
    <citation type="submission" date="2018-11" db="EMBL/GenBank/DDBJ databases">
        <authorList>
            <consortium name="Pathogen Informatics"/>
        </authorList>
    </citation>
    <scope>NUCLEOTIDE SEQUENCE [LARGE SCALE GENOMIC DNA]</scope>
</reference>
<keyword evidence="1" id="KW-1133">Transmembrane helix</keyword>
<evidence type="ECO:0000313" key="3">
    <source>
        <dbReference type="Proteomes" id="UP000274504"/>
    </source>
</evidence>
<dbReference type="WBParaSite" id="HDID_0001015001-mRNA-1">
    <property type="protein sequence ID" value="HDID_0001015001-mRNA-1"/>
    <property type="gene ID" value="HDID_0001015001"/>
</dbReference>
<accession>A0A0R3SWS4</accession>
<evidence type="ECO:0000256" key="1">
    <source>
        <dbReference type="SAM" id="Phobius"/>
    </source>
</evidence>
<reference evidence="4" key="1">
    <citation type="submission" date="2017-02" db="UniProtKB">
        <authorList>
            <consortium name="WormBaseParasite"/>
        </authorList>
    </citation>
    <scope>IDENTIFICATION</scope>
</reference>
<gene>
    <name evidence="2" type="ORF">HDID_LOCUS10148</name>
</gene>
<feature type="transmembrane region" description="Helical" evidence="1">
    <location>
        <begin position="53"/>
        <end position="74"/>
    </location>
</feature>
<proteinExistence type="predicted"/>
<dbReference type="AlphaFoldDB" id="A0A0R3SWS4"/>
<keyword evidence="1" id="KW-0812">Transmembrane</keyword>
<evidence type="ECO:0000313" key="4">
    <source>
        <dbReference type="WBParaSite" id="HDID_0001015001-mRNA-1"/>
    </source>
</evidence>